<protein>
    <submittedName>
        <fullName evidence="2">Uncharacterized protein</fullName>
    </submittedName>
</protein>
<evidence type="ECO:0000313" key="2">
    <source>
        <dbReference type="EMBL" id="PDW01924.1"/>
    </source>
</evidence>
<gene>
    <name evidence="2" type="ORF">CJ255_16670</name>
</gene>
<dbReference type="AlphaFoldDB" id="A0A2A6RFL8"/>
<proteinExistence type="predicted"/>
<dbReference type="EMBL" id="NQWI01000099">
    <property type="protein sequence ID" value="PDW01924.1"/>
    <property type="molecule type" value="Genomic_DNA"/>
</dbReference>
<evidence type="ECO:0000313" key="3">
    <source>
        <dbReference type="Proteomes" id="UP000220527"/>
    </source>
</evidence>
<sequence>MKRNSSALRSIPQATPGRTPGFGRGQVPSTTAISRLEQERARLEQELTVWRTHEARVSSRIAAIDAQLARLRHPAGEPAAPPPDTPTPAPEGSGGMVFEY</sequence>
<name>A0A2A6RFL8_9CHLR</name>
<accession>A0A2A6RFL8</accession>
<comment type="caution">
    <text evidence="2">The sequence shown here is derived from an EMBL/GenBank/DDBJ whole genome shotgun (WGS) entry which is preliminary data.</text>
</comment>
<dbReference type="RefSeq" id="WP_097645231.1">
    <property type="nucleotide sequence ID" value="NZ_NQWI01000099.1"/>
</dbReference>
<feature type="region of interest" description="Disordered" evidence="1">
    <location>
        <begin position="1"/>
        <end position="29"/>
    </location>
</feature>
<keyword evidence="3" id="KW-1185">Reference proteome</keyword>
<feature type="compositionally biased region" description="Pro residues" evidence="1">
    <location>
        <begin position="79"/>
        <end position="89"/>
    </location>
</feature>
<evidence type="ECO:0000256" key="1">
    <source>
        <dbReference type="SAM" id="MobiDB-lite"/>
    </source>
</evidence>
<reference evidence="3" key="1">
    <citation type="submission" date="2017-08" db="EMBL/GenBank/DDBJ databases">
        <authorList>
            <person name="Grouzdev D.S."/>
            <person name="Gaisin V.A."/>
            <person name="Rysina M.S."/>
            <person name="Gorlenko V.M."/>
        </authorList>
    </citation>
    <scope>NUCLEOTIDE SEQUENCE [LARGE SCALE GENOMIC DNA]</scope>
    <source>
        <strain evidence="3">Kir15-3F</strain>
    </source>
</reference>
<feature type="region of interest" description="Disordered" evidence="1">
    <location>
        <begin position="71"/>
        <end position="100"/>
    </location>
</feature>
<organism evidence="2 3">
    <name type="scientific">Candidatus Viridilinea mediisalina</name>
    <dbReference type="NCBI Taxonomy" id="2024553"/>
    <lineage>
        <taxon>Bacteria</taxon>
        <taxon>Bacillati</taxon>
        <taxon>Chloroflexota</taxon>
        <taxon>Chloroflexia</taxon>
        <taxon>Chloroflexales</taxon>
        <taxon>Chloroflexineae</taxon>
        <taxon>Oscillochloridaceae</taxon>
        <taxon>Candidatus Viridilinea</taxon>
    </lineage>
</organism>
<dbReference type="Proteomes" id="UP000220527">
    <property type="component" value="Unassembled WGS sequence"/>
</dbReference>